<dbReference type="OrthoDB" id="5378502at2759"/>
<feature type="compositionally biased region" description="Polar residues" evidence="2">
    <location>
        <begin position="833"/>
        <end position="854"/>
    </location>
</feature>
<name>A0A2B7XC21_9EURO</name>
<proteinExistence type="predicted"/>
<reference evidence="3 4" key="1">
    <citation type="submission" date="2017-10" db="EMBL/GenBank/DDBJ databases">
        <title>Comparative genomics in systemic dimorphic fungi from Ajellomycetaceae.</title>
        <authorList>
            <person name="Munoz J.F."/>
            <person name="Mcewen J.G."/>
            <person name="Clay O.K."/>
            <person name="Cuomo C.A."/>
        </authorList>
    </citation>
    <scope>NUCLEOTIDE SEQUENCE [LARGE SCALE GENOMIC DNA]</scope>
    <source>
        <strain evidence="3 4">UAMH5409</strain>
    </source>
</reference>
<keyword evidence="4" id="KW-1185">Reference proteome</keyword>
<feature type="coiled-coil region" evidence="1">
    <location>
        <begin position="225"/>
        <end position="252"/>
    </location>
</feature>
<dbReference type="Proteomes" id="UP000223968">
    <property type="component" value="Unassembled WGS sequence"/>
</dbReference>
<dbReference type="EMBL" id="PDNB01000118">
    <property type="protein sequence ID" value="PGH06323.1"/>
    <property type="molecule type" value="Genomic_DNA"/>
</dbReference>
<feature type="region of interest" description="Disordered" evidence="2">
    <location>
        <begin position="88"/>
        <end position="109"/>
    </location>
</feature>
<evidence type="ECO:0000256" key="1">
    <source>
        <dbReference type="SAM" id="Coils"/>
    </source>
</evidence>
<feature type="compositionally biased region" description="Polar residues" evidence="2">
    <location>
        <begin position="669"/>
        <end position="697"/>
    </location>
</feature>
<sequence length="1086" mass="117858">MNLRGRNSIKPPKRYDDEMFVKSTPPTASRDEPRGYIPSGSRPAAPPPFVDYNPNLLPAAFPTLDQPRPSVADPAEERIENLRSTPVSGMINEKTSGGQSDHRKGQGRVFDGDVSMADAGSDTSSDDGPDQLDYQACVEYVDKLDEANRVKEVANEMRLSDDENEVGIGAYEAAGVLANSLRQVTWEDVSPILQTEIFDNLRCVYDYRKTVELLRLKPSEQVRMIERSSARAKQLSIENDQLEEMRRKQLRALTRMDNTYLREQKVPAQLVFRRIAKKYIHDVTSPTGIDYSMSRASDILIARKYLRGIGLDPKFAGEWGNKLVTMTAEKAGADEDFEFTGQGQVQVQGAGESDAFEHGETDVESRPDLDHDDSSLSDHSPTPRELRSRSAVPNLNAAQQIFRHRRQSSVSRSGAARPINRAIGAGPGPGPGAETGTGTRTGQSVSVYPASYFQSTLKQSSPLRRESVIRLKVGPQGAARIQQEILGAPEDTMPYHSPTPQRHHSGSNNSSANLGIQTNYVNLAALDNSALTQEHGSVQPRTTQSDGCETVLRSLGGPWCYNTSREESEAASRASRLLRHRLAAARAEAEAARGGRRVQPSQPNLPFPSANLPIRNNTHDIHSNGLCGCQFEGERQIESRAAWVSDPRGSNGNPPPLPSLEPGPPPQHAPQSHQGTTLPQLSGLETSFTQNAQQSNTEPEKGPEYSPITPPPSWPEEAGSDMKEPEQNPTSPMDTGILEPTLETAMAEVSNDGDSEMKDPEQQVAHLANTNTQEPALDTATVTALNDGDSQMKEPEQQVTHLADTNTPEPAPNRTTMFALSDADSQMKEPEQYTANLAGTSAHQSPSNLATLATSKDEESQIKEPEKHDASSMDTSVQQPNSDPATPALPTVVIKEPDQLETNSEKTSIQEPTSDANNAASPDNAEVQNSATTAAVSMSADEQPPTQNETMLPGVEAYATENPMDSVPELEMTDVDNQSPAAESDTAQETHSPASTEAPNPSEPSMVVVICHQEQLTSSPPASPSLIPKEKPAKRRPRKSGNGWTKKKKPSRKPTAQPLAGSAKKAKIGVGDVVAKGRRKSERIKL</sequence>
<feature type="region of interest" description="Disordered" evidence="2">
    <location>
        <begin position="1"/>
        <end position="51"/>
    </location>
</feature>
<keyword evidence="1" id="KW-0175">Coiled coil</keyword>
<protein>
    <submittedName>
        <fullName evidence="3">Uncharacterized protein</fullName>
    </submittedName>
</protein>
<comment type="caution">
    <text evidence="3">The sequence shown here is derived from an EMBL/GenBank/DDBJ whole genome shotgun (WGS) entry which is preliminary data.</text>
</comment>
<accession>A0A2B7XC21</accession>
<feature type="compositionally biased region" description="Polar residues" evidence="2">
    <location>
        <begin position="797"/>
        <end position="818"/>
    </location>
</feature>
<dbReference type="AlphaFoldDB" id="A0A2B7XC21"/>
<feature type="compositionally biased region" description="Basic residues" evidence="2">
    <location>
        <begin position="1032"/>
        <end position="1052"/>
    </location>
</feature>
<organism evidence="3 4">
    <name type="scientific">Helicocarpus griseus UAMH5409</name>
    <dbReference type="NCBI Taxonomy" id="1447875"/>
    <lineage>
        <taxon>Eukaryota</taxon>
        <taxon>Fungi</taxon>
        <taxon>Dikarya</taxon>
        <taxon>Ascomycota</taxon>
        <taxon>Pezizomycotina</taxon>
        <taxon>Eurotiomycetes</taxon>
        <taxon>Eurotiomycetidae</taxon>
        <taxon>Onygenales</taxon>
        <taxon>Ajellomycetaceae</taxon>
        <taxon>Helicocarpus</taxon>
    </lineage>
</organism>
<feature type="compositionally biased region" description="Gly residues" evidence="2">
    <location>
        <begin position="425"/>
        <end position="435"/>
    </location>
</feature>
<feature type="region of interest" description="Disordered" evidence="2">
    <location>
        <begin position="790"/>
        <end position="1086"/>
    </location>
</feature>
<feature type="region of interest" description="Disordered" evidence="2">
    <location>
        <begin position="588"/>
        <end position="613"/>
    </location>
</feature>
<evidence type="ECO:0000256" key="2">
    <source>
        <dbReference type="SAM" id="MobiDB-lite"/>
    </source>
</evidence>
<feature type="region of interest" description="Disordered" evidence="2">
    <location>
        <begin position="643"/>
        <end position="760"/>
    </location>
</feature>
<gene>
    <name evidence="3" type="ORF">AJ79_06566</name>
</gene>
<feature type="compositionally biased region" description="Basic and acidic residues" evidence="2">
    <location>
        <begin position="855"/>
        <end position="871"/>
    </location>
</feature>
<dbReference type="STRING" id="1447875.A0A2B7XC21"/>
<evidence type="ECO:0000313" key="4">
    <source>
        <dbReference type="Proteomes" id="UP000223968"/>
    </source>
</evidence>
<feature type="compositionally biased region" description="Polar residues" evidence="2">
    <location>
        <begin position="872"/>
        <end position="884"/>
    </location>
</feature>
<feature type="compositionally biased region" description="Polar residues" evidence="2">
    <location>
        <begin position="975"/>
        <end position="999"/>
    </location>
</feature>
<feature type="compositionally biased region" description="Polar residues" evidence="2">
    <location>
        <begin position="926"/>
        <end position="936"/>
    </location>
</feature>
<feature type="compositionally biased region" description="Basic and acidic residues" evidence="2">
    <location>
        <begin position="355"/>
        <end position="388"/>
    </location>
</feature>
<evidence type="ECO:0000313" key="3">
    <source>
        <dbReference type="EMBL" id="PGH06323.1"/>
    </source>
</evidence>
<feature type="compositionally biased region" description="Low complexity" evidence="2">
    <location>
        <begin position="914"/>
        <end position="925"/>
    </location>
</feature>
<feature type="compositionally biased region" description="Polar residues" evidence="2">
    <location>
        <begin position="88"/>
        <end position="99"/>
    </location>
</feature>
<feature type="compositionally biased region" description="Pro residues" evidence="2">
    <location>
        <begin position="653"/>
        <end position="668"/>
    </location>
</feature>
<feature type="compositionally biased region" description="Basic residues" evidence="2">
    <location>
        <begin position="1076"/>
        <end position="1086"/>
    </location>
</feature>
<feature type="compositionally biased region" description="Polar residues" evidence="2">
    <location>
        <begin position="900"/>
        <end position="913"/>
    </location>
</feature>
<feature type="region of interest" description="Disordered" evidence="2">
    <location>
        <begin position="354"/>
        <end position="443"/>
    </location>
</feature>